<evidence type="ECO:0000256" key="1">
    <source>
        <dbReference type="SAM" id="Phobius"/>
    </source>
</evidence>
<accession>C0NZR8</accession>
<feature type="transmembrane region" description="Helical" evidence="1">
    <location>
        <begin position="70"/>
        <end position="88"/>
    </location>
</feature>
<evidence type="ECO:0000313" key="2">
    <source>
        <dbReference type="EMBL" id="EEH03008.1"/>
    </source>
</evidence>
<dbReference type="GeneID" id="69041664"/>
<keyword evidence="3" id="KW-1185">Reference proteome</keyword>
<dbReference type="RefSeq" id="XP_045283489.1">
    <property type="nucleotide sequence ID" value="XM_045435697.1"/>
</dbReference>
<sequence length="135" mass="14736">MALVVFCPSGLTLRLCGVEAMLSHSNRHQWNSGTVEQEGPVSQLVKMVAACLWGGVGGLDWFVPSTNRALLPPVACYSFIVVVIGYFGHSGSENIIRKGKNKQVRNASVETHQDRVIHGSRYRCPPSTSDVSLHM</sequence>
<organism evidence="2 3">
    <name type="scientific">Ajellomyces capsulatus (strain G186AR / H82 / ATCC MYA-2454 / RMSCC 2432)</name>
    <name type="common">Darling's disease fungus</name>
    <name type="synonym">Histoplasma capsulatum</name>
    <dbReference type="NCBI Taxonomy" id="447093"/>
    <lineage>
        <taxon>Eukaryota</taxon>
        <taxon>Fungi</taxon>
        <taxon>Dikarya</taxon>
        <taxon>Ascomycota</taxon>
        <taxon>Pezizomycotina</taxon>
        <taxon>Eurotiomycetes</taxon>
        <taxon>Eurotiomycetidae</taxon>
        <taxon>Onygenales</taxon>
        <taxon>Ajellomycetaceae</taxon>
        <taxon>Histoplasma</taxon>
    </lineage>
</organism>
<protein>
    <submittedName>
        <fullName evidence="2">Uncharacterized protein</fullName>
    </submittedName>
</protein>
<name>C0NZR8_AJECG</name>
<dbReference type="AlphaFoldDB" id="C0NZR8"/>
<dbReference type="Proteomes" id="UP000001631">
    <property type="component" value="Unassembled WGS sequence"/>
</dbReference>
<dbReference type="HOGENOM" id="CLU_1885181_0_0_1"/>
<keyword evidence="1" id="KW-1133">Transmembrane helix</keyword>
<keyword evidence="1" id="KW-0472">Membrane</keyword>
<keyword evidence="1" id="KW-0812">Transmembrane</keyword>
<evidence type="ECO:0000313" key="3">
    <source>
        <dbReference type="Proteomes" id="UP000001631"/>
    </source>
</evidence>
<reference evidence="2" key="1">
    <citation type="submission" date="2009-02" db="EMBL/GenBank/DDBJ databases">
        <title>The Genome Sequence of Ajellomyces capsulatus strain G186AR.</title>
        <authorList>
            <consortium name="The Broad Institute Genome Sequencing Platform"/>
            <person name="Champion M."/>
            <person name="Cuomo C."/>
            <person name="Ma L.-J."/>
            <person name="Henn M.R."/>
            <person name="Sil A."/>
            <person name="Goldman B."/>
            <person name="Young S.K."/>
            <person name="Kodira C.D."/>
            <person name="Zeng Q."/>
            <person name="Koehrsen M."/>
            <person name="Alvarado L."/>
            <person name="Berlin A."/>
            <person name="Borenstein D."/>
            <person name="Chen Z."/>
            <person name="Engels R."/>
            <person name="Freedman E."/>
            <person name="Gellesch M."/>
            <person name="Goldberg J."/>
            <person name="Griggs A."/>
            <person name="Gujja S."/>
            <person name="Heiman D."/>
            <person name="Hepburn T."/>
            <person name="Howarth C."/>
            <person name="Jen D."/>
            <person name="Larson L."/>
            <person name="Lewis B."/>
            <person name="Mehta T."/>
            <person name="Park D."/>
            <person name="Pearson M."/>
            <person name="Roberts A."/>
            <person name="Saif S."/>
            <person name="Shea T."/>
            <person name="Shenoy N."/>
            <person name="Sisk P."/>
            <person name="Stolte C."/>
            <person name="Sykes S."/>
            <person name="Walk T."/>
            <person name="White J."/>
            <person name="Yandava C."/>
            <person name="Klein B."/>
            <person name="McEwen J.G."/>
            <person name="Puccia R."/>
            <person name="Goldman G.H."/>
            <person name="Felipe M.S."/>
            <person name="Nino-Vega G."/>
            <person name="San-Blas G."/>
            <person name="Taylor J."/>
            <person name="Mendoza L."/>
            <person name="Galagan J."/>
            <person name="Nusbaum C."/>
            <person name="Birren B."/>
        </authorList>
    </citation>
    <scope>NUCLEOTIDE SEQUENCE</scope>
    <source>
        <strain evidence="2">G186AR</strain>
    </source>
</reference>
<dbReference type="EMBL" id="GG663379">
    <property type="protein sequence ID" value="EEH03008.1"/>
    <property type="molecule type" value="Genomic_DNA"/>
</dbReference>
<gene>
    <name evidence="2" type="ORF">HCBG_08648</name>
</gene>
<proteinExistence type="predicted"/>
<dbReference type="InParanoid" id="C0NZR8"/>